<evidence type="ECO:0000256" key="5">
    <source>
        <dbReference type="ARBA" id="ARBA00022741"/>
    </source>
</evidence>
<proteinExistence type="inferred from homology"/>
<dbReference type="GO" id="GO:0005524">
    <property type="term" value="F:ATP binding"/>
    <property type="evidence" value="ECO:0007669"/>
    <property type="project" value="UniProtKB-KW"/>
</dbReference>
<sequence length="171" mass="18750">MIVMGVSGSGKSTVAEGIAKRTGWTFAEADEFHPKANIAKMEAGTPLTDEDRWPWLEALNEWMVERAADGESTVITCSALRRIYRDRLRQGLESLDFIHLHGPAEVIAERMKGRKGHFMPPALLQSQIDTLEALEPDESGVVLDLTHSPEQLVDEAVVWLEGADRGGAGEG</sequence>
<evidence type="ECO:0000256" key="10">
    <source>
        <dbReference type="RuleBase" id="RU363066"/>
    </source>
</evidence>
<dbReference type="GO" id="GO:0046316">
    <property type="term" value="F:gluconokinase activity"/>
    <property type="evidence" value="ECO:0007669"/>
    <property type="project" value="UniProtKB-EC"/>
</dbReference>
<dbReference type="Gene3D" id="3.40.50.300">
    <property type="entry name" value="P-loop containing nucleotide triphosphate hydrolases"/>
    <property type="match status" value="1"/>
</dbReference>
<dbReference type="SUPFAM" id="SSF52540">
    <property type="entry name" value="P-loop containing nucleoside triphosphate hydrolases"/>
    <property type="match status" value="1"/>
</dbReference>
<comment type="pathway">
    <text evidence="1">Carbohydrate acid metabolism.</text>
</comment>
<keyword evidence="6 10" id="KW-0418">Kinase</keyword>
<keyword evidence="5 10" id="KW-0547">Nucleotide-binding</keyword>
<dbReference type="AlphaFoldDB" id="A0A0A0JEZ8"/>
<evidence type="ECO:0000256" key="8">
    <source>
        <dbReference type="ARBA" id="ARBA00023064"/>
    </source>
</evidence>
<keyword evidence="8" id="KW-0311">Gluconate utilization</keyword>
<comment type="similarity">
    <text evidence="2 10">Belongs to the gluconokinase GntK/GntV family.</text>
</comment>
<dbReference type="EMBL" id="AVPJ01000002">
    <property type="protein sequence ID" value="KGN34186.1"/>
    <property type="molecule type" value="Genomic_DNA"/>
</dbReference>
<comment type="caution">
    <text evidence="11">The sequence shown here is derived from an EMBL/GenBank/DDBJ whole genome shotgun (WGS) entry which is preliminary data.</text>
</comment>
<gene>
    <name evidence="11" type="ORF">N802_12415</name>
</gene>
<name>A0A0A0JEZ8_9MICO</name>
<dbReference type="PANTHER" id="PTHR43442:SF3">
    <property type="entry name" value="GLUCONOKINASE-RELATED"/>
    <property type="match status" value="1"/>
</dbReference>
<evidence type="ECO:0000313" key="12">
    <source>
        <dbReference type="Proteomes" id="UP000030002"/>
    </source>
</evidence>
<evidence type="ECO:0000256" key="2">
    <source>
        <dbReference type="ARBA" id="ARBA00008420"/>
    </source>
</evidence>
<dbReference type="STRING" id="1385520.N802_12415"/>
<dbReference type="eggNOG" id="COG3265">
    <property type="taxonomic scope" value="Bacteria"/>
</dbReference>
<dbReference type="InterPro" id="IPR027417">
    <property type="entry name" value="P-loop_NTPase"/>
</dbReference>
<evidence type="ECO:0000256" key="4">
    <source>
        <dbReference type="ARBA" id="ARBA00022679"/>
    </source>
</evidence>
<evidence type="ECO:0000256" key="7">
    <source>
        <dbReference type="ARBA" id="ARBA00022840"/>
    </source>
</evidence>
<keyword evidence="4 10" id="KW-0808">Transferase</keyword>
<evidence type="ECO:0000256" key="1">
    <source>
        <dbReference type="ARBA" id="ARBA00004761"/>
    </source>
</evidence>
<accession>A0A0A0JEZ8</accession>
<reference evidence="11 12" key="1">
    <citation type="submission" date="2013-08" db="EMBL/GenBank/DDBJ databases">
        <title>The genome sequence of Knoellia sinensis.</title>
        <authorList>
            <person name="Zhu W."/>
            <person name="Wang G."/>
        </authorList>
    </citation>
    <scope>NUCLEOTIDE SEQUENCE [LARGE SCALE GENOMIC DNA]</scope>
    <source>
        <strain evidence="11 12">KCTC 19936</strain>
    </source>
</reference>
<dbReference type="Proteomes" id="UP000030002">
    <property type="component" value="Unassembled WGS sequence"/>
</dbReference>
<keyword evidence="12" id="KW-1185">Reference proteome</keyword>
<dbReference type="EC" id="2.7.1.12" evidence="3 10"/>
<keyword evidence="7 10" id="KW-0067">ATP-binding</keyword>
<dbReference type="NCBIfam" id="TIGR01313">
    <property type="entry name" value="therm_gnt_kin"/>
    <property type="match status" value="1"/>
</dbReference>
<evidence type="ECO:0000313" key="11">
    <source>
        <dbReference type="EMBL" id="KGN34186.1"/>
    </source>
</evidence>
<dbReference type="InterPro" id="IPR006001">
    <property type="entry name" value="Therm_gnt_kin"/>
</dbReference>
<dbReference type="FunFam" id="3.40.50.300:FF:000522">
    <property type="entry name" value="Gluconokinase"/>
    <property type="match status" value="1"/>
</dbReference>
<evidence type="ECO:0000256" key="9">
    <source>
        <dbReference type="ARBA" id="ARBA00048090"/>
    </source>
</evidence>
<dbReference type="GO" id="GO:0019521">
    <property type="term" value="P:D-gluconate metabolic process"/>
    <property type="evidence" value="ECO:0007669"/>
    <property type="project" value="UniProtKB-KW"/>
</dbReference>
<dbReference type="GO" id="GO:0005737">
    <property type="term" value="C:cytoplasm"/>
    <property type="evidence" value="ECO:0007669"/>
    <property type="project" value="TreeGrafter"/>
</dbReference>
<protein>
    <recommendedName>
        <fullName evidence="3 10">Gluconokinase</fullName>
        <ecNumber evidence="3 10">2.7.1.12</ecNumber>
    </recommendedName>
</protein>
<dbReference type="CDD" id="cd02021">
    <property type="entry name" value="GntK"/>
    <property type="match status" value="1"/>
</dbReference>
<dbReference type="PANTHER" id="PTHR43442">
    <property type="entry name" value="GLUCONOKINASE-RELATED"/>
    <property type="match status" value="1"/>
</dbReference>
<evidence type="ECO:0000256" key="6">
    <source>
        <dbReference type="ARBA" id="ARBA00022777"/>
    </source>
</evidence>
<comment type="catalytic activity">
    <reaction evidence="9 10">
        <text>D-gluconate + ATP = 6-phospho-D-gluconate + ADP + H(+)</text>
        <dbReference type="Rhea" id="RHEA:19433"/>
        <dbReference type="ChEBI" id="CHEBI:15378"/>
        <dbReference type="ChEBI" id="CHEBI:18391"/>
        <dbReference type="ChEBI" id="CHEBI:30616"/>
        <dbReference type="ChEBI" id="CHEBI:58759"/>
        <dbReference type="ChEBI" id="CHEBI:456216"/>
        <dbReference type="EC" id="2.7.1.12"/>
    </reaction>
</comment>
<dbReference type="Pfam" id="PF13671">
    <property type="entry name" value="AAA_33"/>
    <property type="match status" value="1"/>
</dbReference>
<evidence type="ECO:0000256" key="3">
    <source>
        <dbReference type="ARBA" id="ARBA00012054"/>
    </source>
</evidence>
<organism evidence="11 12">
    <name type="scientific">Knoellia sinensis KCTC 19936</name>
    <dbReference type="NCBI Taxonomy" id="1385520"/>
    <lineage>
        <taxon>Bacteria</taxon>
        <taxon>Bacillati</taxon>
        <taxon>Actinomycetota</taxon>
        <taxon>Actinomycetes</taxon>
        <taxon>Micrococcales</taxon>
        <taxon>Intrasporangiaceae</taxon>
        <taxon>Knoellia</taxon>
    </lineage>
</organism>